<protein>
    <recommendedName>
        <fullName evidence="1">DUF1512 domain-containing protein</fullName>
    </recommendedName>
</protein>
<sequence>KSYIILMQISMQMTIILAMGKSYYHATKAFAEGSPIGDALGPLVVGSFVRDVAGSDDVEAKEIAKDTIVQEVTFEERTVFVVRAKGPGGTVGKPGTAIKKLVEEHGDSISHIITIDAGLKLSSDKTGSIVIGVGAAIGGIGVEKSYIEDSVTKNAIPIDALICRQSLENAITTMSRPITKSVFPIVEKIKMGIRKRTEKGAKVIVAGIGNT</sequence>
<accession>X1FP14</accession>
<dbReference type="AlphaFoldDB" id="X1FP14"/>
<dbReference type="Pfam" id="PF23542">
    <property type="entry name" value="DUF1512_C"/>
    <property type="match status" value="1"/>
</dbReference>
<feature type="non-terminal residue" evidence="2">
    <location>
        <position position="211"/>
    </location>
</feature>
<feature type="domain" description="DUF1512" evidence="1">
    <location>
        <begin position="36"/>
        <end position="211"/>
    </location>
</feature>
<proteinExistence type="predicted"/>
<dbReference type="InterPro" id="IPR056461">
    <property type="entry name" value="DUF1512_C"/>
</dbReference>
<gene>
    <name evidence="2" type="ORF">S03H2_23994</name>
</gene>
<name>X1FP14_9ZZZZ</name>
<organism evidence="2">
    <name type="scientific">marine sediment metagenome</name>
    <dbReference type="NCBI Taxonomy" id="412755"/>
    <lineage>
        <taxon>unclassified sequences</taxon>
        <taxon>metagenomes</taxon>
        <taxon>ecological metagenomes</taxon>
    </lineage>
</organism>
<comment type="caution">
    <text evidence="2">The sequence shown here is derived from an EMBL/GenBank/DDBJ whole genome shotgun (WGS) entry which is preliminary data.</text>
</comment>
<feature type="non-terminal residue" evidence="2">
    <location>
        <position position="1"/>
    </location>
</feature>
<evidence type="ECO:0000259" key="1">
    <source>
        <dbReference type="Pfam" id="PF23542"/>
    </source>
</evidence>
<evidence type="ECO:0000313" key="2">
    <source>
        <dbReference type="EMBL" id="GAH34265.1"/>
    </source>
</evidence>
<reference evidence="2" key="1">
    <citation type="journal article" date="2014" name="Front. Microbiol.">
        <title>High frequency of phylogenetically diverse reductive dehalogenase-homologous genes in deep subseafloor sedimentary metagenomes.</title>
        <authorList>
            <person name="Kawai M."/>
            <person name="Futagami T."/>
            <person name="Toyoda A."/>
            <person name="Takaki Y."/>
            <person name="Nishi S."/>
            <person name="Hori S."/>
            <person name="Arai W."/>
            <person name="Tsubouchi T."/>
            <person name="Morono Y."/>
            <person name="Uchiyama I."/>
            <person name="Ito T."/>
            <person name="Fujiyama A."/>
            <person name="Inagaki F."/>
            <person name="Takami H."/>
        </authorList>
    </citation>
    <scope>NUCLEOTIDE SEQUENCE</scope>
    <source>
        <strain evidence="2">Expedition CK06-06</strain>
    </source>
</reference>
<dbReference type="EMBL" id="BARU01013220">
    <property type="protein sequence ID" value="GAH34265.1"/>
    <property type="molecule type" value="Genomic_DNA"/>
</dbReference>